<evidence type="ECO:0000256" key="4">
    <source>
        <dbReference type="ARBA" id="ARBA00051722"/>
    </source>
</evidence>
<protein>
    <recommendedName>
        <fullName evidence="5">Tyrosine-protein phosphatase</fullName>
        <ecNumber evidence="5">3.1.3.48</ecNumber>
    </recommendedName>
</protein>
<keyword evidence="7" id="KW-1185">Reference proteome</keyword>
<dbReference type="PATRIC" id="fig|137591.25.peg.1559"/>
<dbReference type="PIRSF" id="PIRSF016557">
    <property type="entry name" value="Caps_synth_CpsB"/>
    <property type="match status" value="1"/>
</dbReference>
<dbReference type="InterPro" id="IPR016195">
    <property type="entry name" value="Pol/histidinol_Pase-like"/>
</dbReference>
<dbReference type="SUPFAM" id="SSF89550">
    <property type="entry name" value="PHP domain-like"/>
    <property type="match status" value="1"/>
</dbReference>
<accession>A0A0D1LLS1</accession>
<dbReference type="EMBL" id="JWHU01000034">
    <property type="protein sequence ID" value="KIU19572.1"/>
    <property type="molecule type" value="Genomic_DNA"/>
</dbReference>
<proteinExistence type="inferred from homology"/>
<evidence type="ECO:0000313" key="7">
    <source>
        <dbReference type="Proteomes" id="UP000032287"/>
    </source>
</evidence>
<reference evidence="6 7" key="1">
    <citation type="journal article" date="2015" name="Microbiology (Mosc.)">
        <title>Genomics of the Weissella cibaria species with an examination of its metabolic traits.</title>
        <authorList>
            <person name="Lynch K.M."/>
            <person name="Lucid A."/>
            <person name="Arendt E.K."/>
            <person name="Sleator R.D."/>
            <person name="Lucey B."/>
            <person name="Coffey A."/>
        </authorList>
    </citation>
    <scope>NUCLEOTIDE SEQUENCE [LARGE SCALE GENOMIC DNA]</scope>
    <source>
        <strain evidence="6 7">MG1</strain>
    </source>
</reference>
<dbReference type="Gene3D" id="3.20.20.140">
    <property type="entry name" value="Metal-dependent hydrolases"/>
    <property type="match status" value="1"/>
</dbReference>
<dbReference type="eggNOG" id="COG4464">
    <property type="taxonomic scope" value="Bacteria"/>
</dbReference>
<dbReference type="Proteomes" id="UP000032287">
    <property type="component" value="Unassembled WGS sequence"/>
</dbReference>
<dbReference type="PANTHER" id="PTHR39181:SF1">
    <property type="entry name" value="TYROSINE-PROTEIN PHOSPHATASE YWQE"/>
    <property type="match status" value="1"/>
</dbReference>
<dbReference type="PANTHER" id="PTHR39181">
    <property type="entry name" value="TYROSINE-PROTEIN PHOSPHATASE YWQE"/>
    <property type="match status" value="1"/>
</dbReference>
<dbReference type="STRING" id="137591.AO080_08910"/>
<dbReference type="AlphaFoldDB" id="A0A0D1LLS1"/>
<evidence type="ECO:0000256" key="2">
    <source>
        <dbReference type="ARBA" id="ARBA00022801"/>
    </source>
</evidence>
<dbReference type="GO" id="GO:0030145">
    <property type="term" value="F:manganese ion binding"/>
    <property type="evidence" value="ECO:0007669"/>
    <property type="project" value="UniProtKB-UniRule"/>
</dbReference>
<comment type="catalytic activity">
    <reaction evidence="4 5">
        <text>O-phospho-L-tyrosyl-[protein] + H2O = L-tyrosyl-[protein] + phosphate</text>
        <dbReference type="Rhea" id="RHEA:10684"/>
        <dbReference type="Rhea" id="RHEA-COMP:10136"/>
        <dbReference type="Rhea" id="RHEA-COMP:20101"/>
        <dbReference type="ChEBI" id="CHEBI:15377"/>
        <dbReference type="ChEBI" id="CHEBI:43474"/>
        <dbReference type="ChEBI" id="CHEBI:46858"/>
        <dbReference type="ChEBI" id="CHEBI:61978"/>
        <dbReference type="EC" id="3.1.3.48"/>
    </reaction>
</comment>
<comment type="similarity">
    <text evidence="1 5">Belongs to the metallo-dependent hydrolases superfamily. CpsB/CapC family.</text>
</comment>
<evidence type="ECO:0000256" key="3">
    <source>
        <dbReference type="ARBA" id="ARBA00022912"/>
    </source>
</evidence>
<sequence length="255" mass="28147">MIDVHSHLLPNIDDGSSSLEASIQLARVAVMEGITHSLVTPHHMDGQYINHAADVINLTAVFQTELDRLAIPLTVFPAQEVRLTSELLTALDAGDILTTDTQGRFLLVELPANEVPLYTSEILFQLQQRGITPVIVHPERNHRLMQETRLLYDLVSQGAYTQVTASSYVGVFGKAVMAFSEDIIRHGLAQIIASDAHRLPGRQYNMAKAFEKLVATYGTGLATEFNENAKALINGTSVSRQQIVPIKKKRLFSAY</sequence>
<dbReference type="RefSeq" id="WP_043711779.1">
    <property type="nucleotide sequence ID" value="NZ_JALOCT010000001.1"/>
</dbReference>
<evidence type="ECO:0000256" key="5">
    <source>
        <dbReference type="PIRNR" id="PIRNR016557"/>
    </source>
</evidence>
<keyword evidence="3 5" id="KW-0904">Protein phosphatase</keyword>
<evidence type="ECO:0000256" key="1">
    <source>
        <dbReference type="ARBA" id="ARBA00005750"/>
    </source>
</evidence>
<dbReference type="GO" id="GO:0004725">
    <property type="term" value="F:protein tyrosine phosphatase activity"/>
    <property type="evidence" value="ECO:0007669"/>
    <property type="project" value="UniProtKB-UniRule"/>
</dbReference>
<organism evidence="6 7">
    <name type="scientific">Weissella cibaria</name>
    <dbReference type="NCBI Taxonomy" id="137591"/>
    <lineage>
        <taxon>Bacteria</taxon>
        <taxon>Bacillati</taxon>
        <taxon>Bacillota</taxon>
        <taxon>Bacilli</taxon>
        <taxon>Lactobacillales</taxon>
        <taxon>Lactobacillaceae</taxon>
        <taxon>Weissella</taxon>
    </lineage>
</organism>
<name>A0A0D1LLS1_9LACO</name>
<evidence type="ECO:0000313" key="6">
    <source>
        <dbReference type="EMBL" id="KIU19572.1"/>
    </source>
</evidence>
<comment type="caution">
    <text evidence="6">The sequence shown here is derived from an EMBL/GenBank/DDBJ whole genome shotgun (WGS) entry which is preliminary data.</text>
</comment>
<dbReference type="EC" id="3.1.3.48" evidence="5"/>
<dbReference type="Pfam" id="PF19567">
    <property type="entry name" value="CpsB_CapC"/>
    <property type="match status" value="1"/>
</dbReference>
<keyword evidence="2 5" id="KW-0378">Hydrolase</keyword>
<dbReference type="InterPro" id="IPR016667">
    <property type="entry name" value="Caps_polysacc_synth_CpsB/CapC"/>
</dbReference>
<gene>
    <name evidence="6" type="primary">ywqE_1</name>
    <name evidence="6" type="ORF">QX99_01588</name>
</gene>